<name>A0AAE7B7J2_9BACT</name>
<keyword evidence="3" id="KW-1185">Reference proteome</keyword>
<dbReference type="InterPro" id="IPR004919">
    <property type="entry name" value="GmrSD_N"/>
</dbReference>
<dbReference type="KEGG" id="avp:AVENP_0985"/>
<accession>A0AAE7B7J2</accession>
<feature type="domain" description="GmrSD restriction endonucleases N-terminal" evidence="1">
    <location>
        <begin position="11"/>
        <end position="222"/>
    </location>
</feature>
<dbReference type="RefSeq" id="WP_128358989.1">
    <property type="nucleotide sequence ID" value="NZ_CP053840.1"/>
</dbReference>
<dbReference type="PANTHER" id="PTHR35149:SF1">
    <property type="entry name" value="DUF5655 DOMAIN-CONTAINING PROTEIN"/>
    <property type="match status" value="1"/>
</dbReference>
<sequence length="641" mass="76881">MNKDNYELLSLKDIFSHGKRSFVIPEYQRGYSWEKKQREDLLIDIENLFISSYRHYTGTIVASYKRTEEVEIYDIVDGQQRLTTIVILLAVIYNQKKLTVINQNELFSYFIATGVDKGNTIRKFSLNSLLDNFFYKHIILENQDNEEILTKSHFNISNAFDEFSIWLKETNYNHNEIYRIITERLGLLFYAPKDGAEIGIMFEVINNRGKKLSELEKIKNYLIYYSEKNNVKDLKTTIDSNWGIILKNLNQAGYTSNDAENSFLRNCWIVFADTNKSRSYYVYDTLKEWYPANDKTKWQTLKDFVLFLANASYTYQYIFGKKDIQEISKIEKKWLSYMSLHASIASILPIIIALFERVDNQEERGVILELLEKLNFRYYGSGIANRADTSQGDLFWYAHKFFNSYDNYNEEKTFIYDTNWLINKLKSFIESKAHDQLFIEYLTLDKDEDYDYYGWNNIRFFLANYEEFLRKKHDRSTDLCKILASQDKNAKNDYYHKEHIWARKEFSVTDDINNINKRRLGNFVLLEPSINISVSNDRVEDKIIEYFKKTQDQPDTYMLRELKSIFDKSLEEINSQRTKKTWKFWHELYENFLDKREEKLINFALNRWRVDSLKKEVKKIFIRSNTSHNNVYFFNKKEIEY</sequence>
<gene>
    <name evidence="2" type="ORF">AVENP_0985</name>
</gene>
<reference evidence="2 3" key="1">
    <citation type="submission" date="2020-05" db="EMBL/GenBank/DDBJ databases">
        <title>Complete genome sequencing of Campylobacter and Arcobacter type strains.</title>
        <authorList>
            <person name="Miller W.G."/>
            <person name="Yee E."/>
        </authorList>
    </citation>
    <scope>NUCLEOTIDE SEQUENCE [LARGE SCALE GENOMIC DNA]</scope>
    <source>
        <strain evidence="2 3">LMG 26156</strain>
    </source>
</reference>
<dbReference type="Proteomes" id="UP000503482">
    <property type="component" value="Chromosome"/>
</dbReference>
<proteinExistence type="predicted"/>
<evidence type="ECO:0000313" key="2">
    <source>
        <dbReference type="EMBL" id="QKF66541.1"/>
    </source>
</evidence>
<dbReference type="EMBL" id="CP053840">
    <property type="protein sequence ID" value="QKF66541.1"/>
    <property type="molecule type" value="Genomic_DNA"/>
</dbReference>
<organism evidence="2 3">
    <name type="scientific">Arcobacter venerupis</name>
    <dbReference type="NCBI Taxonomy" id="1054033"/>
    <lineage>
        <taxon>Bacteria</taxon>
        <taxon>Pseudomonadati</taxon>
        <taxon>Campylobacterota</taxon>
        <taxon>Epsilonproteobacteria</taxon>
        <taxon>Campylobacterales</taxon>
        <taxon>Arcobacteraceae</taxon>
        <taxon>Arcobacter</taxon>
    </lineage>
</organism>
<evidence type="ECO:0000259" key="1">
    <source>
        <dbReference type="Pfam" id="PF03235"/>
    </source>
</evidence>
<dbReference type="PANTHER" id="PTHR35149">
    <property type="entry name" value="SLL5132 PROTEIN"/>
    <property type="match status" value="1"/>
</dbReference>
<dbReference type="Pfam" id="PF03235">
    <property type="entry name" value="GmrSD_N"/>
    <property type="match status" value="1"/>
</dbReference>
<protein>
    <submittedName>
        <fullName evidence="2">DUF262 domain-containing protein</fullName>
    </submittedName>
</protein>
<evidence type="ECO:0000313" key="3">
    <source>
        <dbReference type="Proteomes" id="UP000503482"/>
    </source>
</evidence>
<dbReference type="AlphaFoldDB" id="A0AAE7B7J2"/>